<feature type="region of interest" description="Disordered" evidence="4">
    <location>
        <begin position="1"/>
        <end position="142"/>
    </location>
</feature>
<feature type="compositionally biased region" description="Low complexity" evidence="4">
    <location>
        <begin position="344"/>
        <end position="354"/>
    </location>
</feature>
<dbReference type="EMBL" id="KL198035">
    <property type="protein sequence ID" value="KDQ14846.1"/>
    <property type="molecule type" value="Genomic_DNA"/>
</dbReference>
<dbReference type="InterPro" id="IPR035441">
    <property type="entry name" value="TFIIS/LEDGF_dom_sf"/>
</dbReference>
<keyword evidence="7" id="KW-1185">Reference proteome</keyword>
<dbReference type="PANTHER" id="PTHR46010:SF1">
    <property type="entry name" value="PROTEIN IWS1 HOMOLOG"/>
    <property type="match status" value="1"/>
</dbReference>
<feature type="compositionally biased region" description="Basic residues" evidence="4">
    <location>
        <begin position="82"/>
        <end position="91"/>
    </location>
</feature>
<dbReference type="Gene3D" id="1.20.930.10">
    <property type="entry name" value="Conserved domain common to transcription factors TFIIS, elongin A, CRSP70"/>
    <property type="match status" value="1"/>
</dbReference>
<comment type="function">
    <text evidence="1">Transcription factor involved in RNA polymerase II transcription regulation. May function in both SPT15/TBP post-recruitment and recruitment steps of transcription.</text>
</comment>
<reference evidence="7" key="1">
    <citation type="journal article" date="2014" name="Proc. Natl. Acad. Sci. U.S.A.">
        <title>Extensive sampling of basidiomycete genomes demonstrates inadequacy of the white-rot/brown-rot paradigm for wood decay fungi.</title>
        <authorList>
            <person name="Riley R."/>
            <person name="Salamov A.A."/>
            <person name="Brown D.W."/>
            <person name="Nagy L.G."/>
            <person name="Floudas D."/>
            <person name="Held B.W."/>
            <person name="Levasseur A."/>
            <person name="Lombard V."/>
            <person name="Morin E."/>
            <person name="Otillar R."/>
            <person name="Lindquist E.A."/>
            <person name="Sun H."/>
            <person name="LaButti K.M."/>
            <person name="Schmutz J."/>
            <person name="Jabbour D."/>
            <person name="Luo H."/>
            <person name="Baker S.E."/>
            <person name="Pisabarro A.G."/>
            <person name="Walton J.D."/>
            <person name="Blanchette R.A."/>
            <person name="Henrissat B."/>
            <person name="Martin F."/>
            <person name="Cullen D."/>
            <person name="Hibbett D.S."/>
            <person name="Grigoriev I.V."/>
        </authorList>
    </citation>
    <scope>NUCLEOTIDE SEQUENCE [LARGE SCALE GENOMIC DNA]</scope>
    <source>
        <strain evidence="7">FD-172 SS1</strain>
    </source>
</reference>
<organism evidence="6 7">
    <name type="scientific">Botryobasidium botryosum (strain FD-172 SS1)</name>
    <dbReference type="NCBI Taxonomy" id="930990"/>
    <lineage>
        <taxon>Eukaryota</taxon>
        <taxon>Fungi</taxon>
        <taxon>Dikarya</taxon>
        <taxon>Basidiomycota</taxon>
        <taxon>Agaricomycotina</taxon>
        <taxon>Agaricomycetes</taxon>
        <taxon>Cantharellales</taxon>
        <taxon>Botryobasidiaceae</taxon>
        <taxon>Botryobasidium</taxon>
    </lineage>
</organism>
<keyword evidence="3" id="KW-0539">Nucleus</keyword>
<name>A0A067MTH3_BOTB1</name>
<accession>A0A067MTH3</accession>
<evidence type="ECO:0000313" key="6">
    <source>
        <dbReference type="EMBL" id="KDQ14846.1"/>
    </source>
</evidence>
<feature type="region of interest" description="Disordered" evidence="4">
    <location>
        <begin position="334"/>
        <end position="355"/>
    </location>
</feature>
<comment type="similarity">
    <text evidence="2">Belongs to the IWS1 family.</text>
</comment>
<dbReference type="Pfam" id="PF08711">
    <property type="entry name" value="Med26"/>
    <property type="match status" value="1"/>
</dbReference>
<evidence type="ECO:0000256" key="2">
    <source>
        <dbReference type="ARBA" id="ARBA00037992"/>
    </source>
</evidence>
<evidence type="ECO:0000259" key="5">
    <source>
        <dbReference type="PROSITE" id="PS51319"/>
    </source>
</evidence>
<dbReference type="PANTHER" id="PTHR46010">
    <property type="entry name" value="PROTEIN IWS1 HOMOLOG"/>
    <property type="match status" value="1"/>
</dbReference>
<evidence type="ECO:0000256" key="1">
    <source>
        <dbReference type="ARBA" id="ARBA00037349"/>
    </source>
</evidence>
<sequence length="388" mass="43750">MPNPAEDGNLERDIFGGSDSELSSEDESRALPSRRSPARRPVSPARQESEDDDYREEPRKLPSFKKNRSPRDDRDEGSTRAIPKRGRKRKSTQQAKEEAPPAEVVELTEEERRRLELNQQIDAIIKPSKSRGKKRKKGDEDDLDAVADHEVIQLKHAMKNAHLEDQEANEAGLPATAKLKLLPRVMAVLQKQSLAQSIMDQNLLECVKSWLEPLPDKSLPALNIQKALFEVLSKMFIDTNSLKESELGPIVLFYTKSNKRVTAPIKRQADALIAAWSRPILKRPASYRHRDIPTAAPSSGAPRRMEKLSAILARGREEEAGRVRKNAVRIPERNHGTYTIAPTASAGASAGASGPSLMAEIEKRRLQQERFRKMQRKLDMNRQKMARM</sequence>
<dbReference type="GO" id="GO:0005634">
    <property type="term" value="C:nucleus"/>
    <property type="evidence" value="ECO:0007669"/>
    <property type="project" value="UniProtKB-SubCell"/>
</dbReference>
<dbReference type="PROSITE" id="PS51319">
    <property type="entry name" value="TFIIS_N"/>
    <property type="match status" value="1"/>
</dbReference>
<feature type="compositionally biased region" description="Basic and acidic residues" evidence="4">
    <location>
        <begin position="69"/>
        <end position="78"/>
    </location>
</feature>
<comment type="subcellular location">
    <subcellularLocation>
        <location evidence="3">Nucleus</location>
    </subcellularLocation>
</comment>
<dbReference type="AlphaFoldDB" id="A0A067MTH3"/>
<feature type="domain" description="TFIIS N-terminal" evidence="5">
    <location>
        <begin position="205"/>
        <end position="283"/>
    </location>
</feature>
<proteinExistence type="inferred from homology"/>
<evidence type="ECO:0000256" key="3">
    <source>
        <dbReference type="PROSITE-ProRule" id="PRU00649"/>
    </source>
</evidence>
<dbReference type="InParanoid" id="A0A067MTH3"/>
<dbReference type="InterPro" id="IPR051037">
    <property type="entry name" value="RNAPII_TF_IWS1"/>
</dbReference>
<dbReference type="GO" id="GO:0016973">
    <property type="term" value="P:poly(A)+ mRNA export from nucleus"/>
    <property type="evidence" value="ECO:0007669"/>
    <property type="project" value="TreeGrafter"/>
</dbReference>
<gene>
    <name evidence="6" type="ORF">BOTBODRAFT_65819</name>
</gene>
<evidence type="ECO:0000256" key="4">
    <source>
        <dbReference type="SAM" id="MobiDB-lite"/>
    </source>
</evidence>
<feature type="compositionally biased region" description="Low complexity" evidence="4">
    <location>
        <begin position="30"/>
        <end position="46"/>
    </location>
</feature>
<dbReference type="STRING" id="930990.A0A067MTH3"/>
<protein>
    <recommendedName>
        <fullName evidence="5">TFIIS N-terminal domain-containing protein</fullName>
    </recommendedName>
</protein>
<dbReference type="HOGENOM" id="CLU_045275_2_0_1"/>
<dbReference type="InterPro" id="IPR017923">
    <property type="entry name" value="TFIIS_N"/>
</dbReference>
<dbReference type="Proteomes" id="UP000027195">
    <property type="component" value="Unassembled WGS sequence"/>
</dbReference>
<dbReference type="FunCoup" id="A0A067MTH3">
    <property type="interactions" value="316"/>
</dbReference>
<dbReference type="OrthoDB" id="21124at2759"/>
<evidence type="ECO:0000313" key="7">
    <source>
        <dbReference type="Proteomes" id="UP000027195"/>
    </source>
</evidence>